<dbReference type="PANTHER" id="PTHR33142:SF28">
    <property type="entry name" value="CYCLIN-DEPENDENT PROTEIN KINASE INHIBITOR SMR13"/>
    <property type="match status" value="1"/>
</dbReference>
<dbReference type="Gramene" id="QL07p021139:mrna">
    <property type="protein sequence ID" value="QL07p021139:mrna"/>
    <property type="gene ID" value="QL07p021139"/>
</dbReference>
<keyword evidence="1" id="KW-0649">Protein kinase inhibitor</keyword>
<keyword evidence="2" id="KW-0131">Cell cycle</keyword>
<dbReference type="InterPro" id="IPR040389">
    <property type="entry name" value="SMR"/>
</dbReference>
<evidence type="ECO:0000256" key="1">
    <source>
        <dbReference type="ARBA" id="ARBA00023013"/>
    </source>
</evidence>
<organism evidence="3 4">
    <name type="scientific">Quercus lobata</name>
    <name type="common">Valley oak</name>
    <dbReference type="NCBI Taxonomy" id="97700"/>
    <lineage>
        <taxon>Eukaryota</taxon>
        <taxon>Viridiplantae</taxon>
        <taxon>Streptophyta</taxon>
        <taxon>Embryophyta</taxon>
        <taxon>Tracheophyta</taxon>
        <taxon>Spermatophyta</taxon>
        <taxon>Magnoliopsida</taxon>
        <taxon>eudicotyledons</taxon>
        <taxon>Gunneridae</taxon>
        <taxon>Pentapetalae</taxon>
        <taxon>rosids</taxon>
        <taxon>fabids</taxon>
        <taxon>Fagales</taxon>
        <taxon>Fagaceae</taxon>
        <taxon>Quercus</taxon>
    </lineage>
</organism>
<evidence type="ECO:0000313" key="4">
    <source>
        <dbReference type="Proteomes" id="UP000594261"/>
    </source>
</evidence>
<protein>
    <submittedName>
        <fullName evidence="3">Uncharacterized protein</fullName>
    </submittedName>
</protein>
<dbReference type="PANTHER" id="PTHR33142">
    <property type="entry name" value="CYCLIN-DEPENDENT PROTEIN KINASE INHIBITOR SMR13"/>
    <property type="match status" value="1"/>
</dbReference>
<sequence length="126" mass="14351">MAPAPSASRTRYKRKEEPRMELHCGCNASNSNESWNINNGRDYNNGEDISVTVCSTPKAQRFRIPEMLSCPPAPKKRRVTSSFVSDSNIRSPIPFFAPPEIDLFFFLSFQNIPFVKCSVIRRSSFE</sequence>
<dbReference type="EnsemblPlants" id="QL07p021139:mrna">
    <property type="protein sequence ID" value="QL07p021139:mrna"/>
    <property type="gene ID" value="QL07p021139"/>
</dbReference>
<name>A0A7N2M4B2_QUELO</name>
<dbReference type="GO" id="GO:0032875">
    <property type="term" value="P:regulation of DNA endoreduplication"/>
    <property type="evidence" value="ECO:0007669"/>
    <property type="project" value="InterPro"/>
</dbReference>
<evidence type="ECO:0000313" key="3">
    <source>
        <dbReference type="EnsemblPlants" id="QL07p021139:mrna"/>
    </source>
</evidence>
<dbReference type="Proteomes" id="UP000594261">
    <property type="component" value="Chromosome 7"/>
</dbReference>
<dbReference type="GO" id="GO:0005634">
    <property type="term" value="C:nucleus"/>
    <property type="evidence" value="ECO:0007669"/>
    <property type="project" value="TreeGrafter"/>
</dbReference>
<dbReference type="InParanoid" id="A0A7N2M4B2"/>
<reference evidence="3 4" key="1">
    <citation type="journal article" date="2016" name="G3 (Bethesda)">
        <title>First Draft Assembly and Annotation of the Genome of a California Endemic Oak Quercus lobata Nee (Fagaceae).</title>
        <authorList>
            <person name="Sork V.L."/>
            <person name="Fitz-Gibbon S.T."/>
            <person name="Puiu D."/>
            <person name="Crepeau M."/>
            <person name="Gugger P.F."/>
            <person name="Sherman R."/>
            <person name="Stevens K."/>
            <person name="Langley C.H."/>
            <person name="Pellegrini M."/>
            <person name="Salzberg S.L."/>
        </authorList>
    </citation>
    <scope>NUCLEOTIDE SEQUENCE [LARGE SCALE GENOMIC DNA]</scope>
    <source>
        <strain evidence="3 4">cv. SW786</strain>
    </source>
</reference>
<proteinExistence type="predicted"/>
<keyword evidence="4" id="KW-1185">Reference proteome</keyword>
<evidence type="ECO:0000256" key="2">
    <source>
        <dbReference type="ARBA" id="ARBA00023306"/>
    </source>
</evidence>
<dbReference type="EMBL" id="LRBV02000007">
    <property type="status" value="NOT_ANNOTATED_CDS"/>
    <property type="molecule type" value="Genomic_DNA"/>
</dbReference>
<accession>A0A7N2M4B2</accession>
<dbReference type="AlphaFoldDB" id="A0A7N2M4B2"/>
<dbReference type="GO" id="GO:0004860">
    <property type="term" value="F:protein kinase inhibitor activity"/>
    <property type="evidence" value="ECO:0007669"/>
    <property type="project" value="UniProtKB-KW"/>
</dbReference>
<reference evidence="3" key="2">
    <citation type="submission" date="2021-01" db="UniProtKB">
        <authorList>
            <consortium name="EnsemblPlants"/>
        </authorList>
    </citation>
    <scope>IDENTIFICATION</scope>
</reference>